<gene>
    <name evidence="1" type="ORF">Vadar_009625</name>
</gene>
<dbReference type="EMBL" id="CM037153">
    <property type="protein sequence ID" value="KAH7857149.1"/>
    <property type="molecule type" value="Genomic_DNA"/>
</dbReference>
<name>A0ACB7YWC0_9ERIC</name>
<accession>A0ACB7YWC0</accession>
<proteinExistence type="predicted"/>
<evidence type="ECO:0000313" key="1">
    <source>
        <dbReference type="EMBL" id="KAH7857149.1"/>
    </source>
</evidence>
<protein>
    <submittedName>
        <fullName evidence="1">Uncharacterized protein</fullName>
    </submittedName>
</protein>
<sequence>MDLVVSVILLFTAVAVLVTIHVYIVARAFTRRNFDINAANISVLSGSSRGPNMSADDIRKLPCFDYKMGEERGQRSHMECAVCLESFKVGEMCRLLPNCQHSFHAQCIDSWLSKTAICPVCRTGVNLVNTGEQSRNSEEVGVE</sequence>
<evidence type="ECO:0000313" key="2">
    <source>
        <dbReference type="Proteomes" id="UP000828048"/>
    </source>
</evidence>
<organism evidence="1 2">
    <name type="scientific">Vaccinium darrowii</name>
    <dbReference type="NCBI Taxonomy" id="229202"/>
    <lineage>
        <taxon>Eukaryota</taxon>
        <taxon>Viridiplantae</taxon>
        <taxon>Streptophyta</taxon>
        <taxon>Embryophyta</taxon>
        <taxon>Tracheophyta</taxon>
        <taxon>Spermatophyta</taxon>
        <taxon>Magnoliopsida</taxon>
        <taxon>eudicotyledons</taxon>
        <taxon>Gunneridae</taxon>
        <taxon>Pentapetalae</taxon>
        <taxon>asterids</taxon>
        <taxon>Ericales</taxon>
        <taxon>Ericaceae</taxon>
        <taxon>Vaccinioideae</taxon>
        <taxon>Vaccinieae</taxon>
        <taxon>Vaccinium</taxon>
    </lineage>
</organism>
<comment type="caution">
    <text evidence="1">The sequence shown here is derived from an EMBL/GenBank/DDBJ whole genome shotgun (WGS) entry which is preliminary data.</text>
</comment>
<reference evidence="1 2" key="1">
    <citation type="journal article" date="2021" name="Hortic Res">
        <title>High-quality reference genome and annotation aids understanding of berry development for evergreen blueberry (Vaccinium darrowii).</title>
        <authorList>
            <person name="Yu J."/>
            <person name="Hulse-Kemp A.M."/>
            <person name="Babiker E."/>
            <person name="Staton M."/>
        </authorList>
    </citation>
    <scope>NUCLEOTIDE SEQUENCE [LARGE SCALE GENOMIC DNA]</scope>
    <source>
        <strain evidence="2">cv. NJ 8807/NJ 8810</strain>
        <tissue evidence="1">Young leaf</tissue>
    </source>
</reference>
<dbReference type="Proteomes" id="UP000828048">
    <property type="component" value="Chromosome 3"/>
</dbReference>
<keyword evidence="2" id="KW-1185">Reference proteome</keyword>